<comment type="similarity">
    <text evidence="1">Belongs to the eukaryotic ribosomal protein eL31 family.</text>
</comment>
<gene>
    <name evidence="4" type="ORF">SS50377_18754</name>
    <name evidence="5" type="ORF">SS50377_23160</name>
</gene>
<name>V6LDD4_9EUKA</name>
<dbReference type="GO" id="GO:0002181">
    <property type="term" value="P:cytoplasmic translation"/>
    <property type="evidence" value="ECO:0007669"/>
    <property type="project" value="TreeGrafter"/>
</dbReference>
<dbReference type="InterPro" id="IPR023621">
    <property type="entry name" value="Ribosomal_eL31_dom_sf"/>
</dbReference>
<keyword evidence="3" id="KW-0687">Ribonucleoprotein</keyword>
<dbReference type="Pfam" id="PF01198">
    <property type="entry name" value="Ribosomal_L31e"/>
    <property type="match status" value="1"/>
</dbReference>
<dbReference type="EMBL" id="AUWU02000003">
    <property type="protein sequence ID" value="KAH0575525.1"/>
    <property type="molecule type" value="Genomic_DNA"/>
</dbReference>
<evidence type="ECO:0000313" key="5">
    <source>
        <dbReference type="EMBL" id="KAH0575525.1"/>
    </source>
</evidence>
<proteinExistence type="inferred from homology"/>
<keyword evidence="6" id="KW-1185">Reference proteome</keyword>
<organism evidence="4">
    <name type="scientific">Spironucleus salmonicida</name>
    <dbReference type="NCBI Taxonomy" id="348837"/>
    <lineage>
        <taxon>Eukaryota</taxon>
        <taxon>Metamonada</taxon>
        <taxon>Diplomonadida</taxon>
        <taxon>Hexamitidae</taxon>
        <taxon>Hexamitinae</taxon>
        <taxon>Spironucleus</taxon>
    </lineage>
</organism>
<sequence length="103" mass="11835">MVHFIKTLNLAKLTSGKPFKTRCPVAMKMIRSICAKTAKVDEKNVILSEDVNRYVWAQGIRTPMRRIRIDIDVQEHEENKIALVSIVDWPAEGYHGLLNETNE</sequence>
<dbReference type="AlphaFoldDB" id="V6LDD4"/>
<accession>V6LDD4</accession>
<dbReference type="Proteomes" id="UP000018208">
    <property type="component" value="Unassembled WGS sequence"/>
</dbReference>
<dbReference type="PROSITE" id="PS01144">
    <property type="entry name" value="RIBOSOMAL_L31E"/>
    <property type="match status" value="1"/>
</dbReference>
<dbReference type="PANTHER" id="PTHR10956:SF0">
    <property type="entry name" value="60S RIBOSOMAL PROTEIN L31"/>
    <property type="match status" value="1"/>
</dbReference>
<dbReference type="GO" id="GO:0003735">
    <property type="term" value="F:structural constituent of ribosome"/>
    <property type="evidence" value="ECO:0007669"/>
    <property type="project" value="InterPro"/>
</dbReference>
<dbReference type="InterPro" id="IPR020052">
    <property type="entry name" value="Ribosomal_eL31_CS"/>
</dbReference>
<reference evidence="4 5" key="1">
    <citation type="journal article" date="2014" name="PLoS Genet.">
        <title>The Genome of Spironucleus salmonicida Highlights a Fish Pathogen Adapted to Fluctuating Environments.</title>
        <authorList>
            <person name="Xu F."/>
            <person name="Jerlstrom-Hultqvist J."/>
            <person name="Einarsson E."/>
            <person name="Astvaldsson A."/>
            <person name="Svard S.G."/>
            <person name="Andersson J.O."/>
        </authorList>
    </citation>
    <scope>NUCLEOTIDE SEQUENCE</scope>
    <source>
        <strain evidence="5">ATCC 50377</strain>
    </source>
</reference>
<dbReference type="VEuPathDB" id="GiardiaDB:SS50377_23160"/>
<dbReference type="EMBL" id="KI546168">
    <property type="protein sequence ID" value="EST41666.1"/>
    <property type="molecule type" value="Genomic_DNA"/>
</dbReference>
<evidence type="ECO:0000256" key="2">
    <source>
        <dbReference type="ARBA" id="ARBA00022980"/>
    </source>
</evidence>
<dbReference type="GO" id="GO:0022625">
    <property type="term" value="C:cytosolic large ribosomal subunit"/>
    <property type="evidence" value="ECO:0007669"/>
    <property type="project" value="TreeGrafter"/>
</dbReference>
<dbReference type="SUPFAM" id="SSF54575">
    <property type="entry name" value="Ribosomal protein L31e"/>
    <property type="match status" value="1"/>
</dbReference>
<evidence type="ECO:0000256" key="1">
    <source>
        <dbReference type="ARBA" id="ARBA00010808"/>
    </source>
</evidence>
<dbReference type="OrthoDB" id="9739313at2759"/>
<dbReference type="Gene3D" id="3.10.440.10">
    <property type="match status" value="1"/>
</dbReference>
<protein>
    <submittedName>
        <fullName evidence="4">Ribosomal protein L31B</fullName>
    </submittedName>
</protein>
<dbReference type="SMART" id="SM01380">
    <property type="entry name" value="Ribosomal_L31e"/>
    <property type="match status" value="1"/>
</dbReference>
<dbReference type="PANTHER" id="PTHR10956">
    <property type="entry name" value="60S RIBOSOMAL PROTEIN L31"/>
    <property type="match status" value="1"/>
</dbReference>
<evidence type="ECO:0000313" key="6">
    <source>
        <dbReference type="Proteomes" id="UP000018208"/>
    </source>
</evidence>
<keyword evidence="2 4" id="KW-0689">Ribosomal protein</keyword>
<evidence type="ECO:0000256" key="3">
    <source>
        <dbReference type="ARBA" id="ARBA00023274"/>
    </source>
</evidence>
<reference evidence="5" key="2">
    <citation type="submission" date="2020-12" db="EMBL/GenBank/DDBJ databases">
        <title>New Spironucleus salmonicida genome in near-complete chromosomes.</title>
        <authorList>
            <person name="Xu F."/>
            <person name="Kurt Z."/>
            <person name="Jimenez-Gonzalez A."/>
            <person name="Astvaldsson A."/>
            <person name="Andersson J.O."/>
            <person name="Svard S.G."/>
        </authorList>
    </citation>
    <scope>NUCLEOTIDE SEQUENCE</scope>
    <source>
        <strain evidence="5">ATCC 50377</strain>
    </source>
</reference>
<dbReference type="InterPro" id="IPR000054">
    <property type="entry name" value="Ribosomal_eL31"/>
</dbReference>
<evidence type="ECO:0000313" key="4">
    <source>
        <dbReference type="EMBL" id="EST41666.1"/>
    </source>
</evidence>